<protein>
    <submittedName>
        <fullName evidence="3">Uncharacterized protein</fullName>
    </submittedName>
</protein>
<evidence type="ECO:0000256" key="1">
    <source>
        <dbReference type="SAM" id="SignalP"/>
    </source>
</evidence>
<name>A0A1I8BP05_MELHA</name>
<feature type="signal peptide" evidence="1">
    <location>
        <begin position="1"/>
        <end position="20"/>
    </location>
</feature>
<accession>A0A1I8BP05</accession>
<evidence type="ECO:0000313" key="2">
    <source>
        <dbReference type="Proteomes" id="UP000095281"/>
    </source>
</evidence>
<keyword evidence="2" id="KW-1185">Reference proteome</keyword>
<dbReference type="WBParaSite" id="MhA1_Contig357.frz3.gene31">
    <property type="protein sequence ID" value="MhA1_Contig357.frz3.gene31"/>
    <property type="gene ID" value="MhA1_Contig357.frz3.gene31"/>
</dbReference>
<dbReference type="Proteomes" id="UP000095281">
    <property type="component" value="Unplaced"/>
</dbReference>
<proteinExistence type="predicted"/>
<dbReference type="AlphaFoldDB" id="A0A1I8BP05"/>
<organism evidence="2 3">
    <name type="scientific">Meloidogyne hapla</name>
    <name type="common">Root-knot nematode worm</name>
    <dbReference type="NCBI Taxonomy" id="6305"/>
    <lineage>
        <taxon>Eukaryota</taxon>
        <taxon>Metazoa</taxon>
        <taxon>Ecdysozoa</taxon>
        <taxon>Nematoda</taxon>
        <taxon>Chromadorea</taxon>
        <taxon>Rhabditida</taxon>
        <taxon>Tylenchina</taxon>
        <taxon>Tylenchomorpha</taxon>
        <taxon>Tylenchoidea</taxon>
        <taxon>Meloidogynidae</taxon>
        <taxon>Meloidogyninae</taxon>
        <taxon>Meloidogyne</taxon>
    </lineage>
</organism>
<sequence>MKHFLPLIIILIITLKNASCEYVHHINKALRLQVENFLLDNLTTGYNRRAGRYGFKKLNIEDLHHLFQGLSLFNDHYRFGGILDYCSEIGMVSILEGLKKWTLGQDF</sequence>
<keyword evidence="1" id="KW-0732">Signal</keyword>
<evidence type="ECO:0000313" key="3">
    <source>
        <dbReference type="WBParaSite" id="MhA1_Contig357.frz3.gene31"/>
    </source>
</evidence>
<feature type="chain" id="PRO_5009316006" evidence="1">
    <location>
        <begin position="21"/>
        <end position="107"/>
    </location>
</feature>
<reference evidence="3" key="1">
    <citation type="submission" date="2016-11" db="UniProtKB">
        <authorList>
            <consortium name="WormBaseParasite"/>
        </authorList>
    </citation>
    <scope>IDENTIFICATION</scope>
</reference>